<dbReference type="AlphaFoldDB" id="A0A151RT02"/>
<proteinExistence type="predicted"/>
<reference evidence="4" key="1">
    <citation type="journal article" date="2012" name="Nat. Biotechnol.">
        <title>Draft genome sequence of pigeonpea (Cajanus cajan), an orphan legume crop of resource-poor farmers.</title>
        <authorList>
            <person name="Varshney R.K."/>
            <person name="Chen W."/>
            <person name="Li Y."/>
            <person name="Bharti A.K."/>
            <person name="Saxena R.K."/>
            <person name="Schlueter J.A."/>
            <person name="Donoghue M.T."/>
            <person name="Azam S."/>
            <person name="Fan G."/>
            <person name="Whaley A.M."/>
            <person name="Farmer A.D."/>
            <person name="Sheridan J."/>
            <person name="Iwata A."/>
            <person name="Tuteja R."/>
            <person name="Penmetsa R.V."/>
            <person name="Wu W."/>
            <person name="Upadhyaya H.D."/>
            <person name="Yang S.P."/>
            <person name="Shah T."/>
            <person name="Saxena K.B."/>
            <person name="Michael T."/>
            <person name="McCombie W.R."/>
            <person name="Yang B."/>
            <person name="Zhang G."/>
            <person name="Yang H."/>
            <person name="Wang J."/>
            <person name="Spillane C."/>
            <person name="Cook D.R."/>
            <person name="May G.D."/>
            <person name="Xu X."/>
            <person name="Jackson S.A."/>
        </authorList>
    </citation>
    <scope>NUCLEOTIDE SEQUENCE [LARGE SCALE GENOMIC DNA]</scope>
</reference>
<dbReference type="PANTHER" id="PTHR46148">
    <property type="entry name" value="CHROMO DOMAIN-CONTAINING PROTEIN"/>
    <property type="match status" value="1"/>
</dbReference>
<feature type="region of interest" description="Disordered" evidence="1">
    <location>
        <begin position="141"/>
        <end position="177"/>
    </location>
</feature>
<dbReference type="Pfam" id="PF24626">
    <property type="entry name" value="SH3_Tf2-1"/>
    <property type="match status" value="1"/>
</dbReference>
<dbReference type="PANTHER" id="PTHR46148:SF60">
    <property type="entry name" value="CHROMO DOMAIN-CONTAINING PROTEIN"/>
    <property type="match status" value="1"/>
</dbReference>
<dbReference type="Pfam" id="PF03732">
    <property type="entry name" value="Retrotrans_gag"/>
    <property type="match status" value="1"/>
</dbReference>
<dbReference type="Proteomes" id="UP000075243">
    <property type="component" value="Unassembled WGS sequence"/>
</dbReference>
<dbReference type="EMBL" id="KQ483584">
    <property type="protein sequence ID" value="KYP45643.1"/>
    <property type="molecule type" value="Genomic_DNA"/>
</dbReference>
<dbReference type="Pfam" id="PF08284">
    <property type="entry name" value="RVP_2"/>
    <property type="match status" value="1"/>
</dbReference>
<sequence length="390" mass="45598">MNCSDNQKVNYAVFMLVGEAKYWWDSTRRLLERGGIIITWEVFRAKFFEKYYPNDVRRAKEIKFMQLKQGNMTVYASKFEELGKYSVFFYHPNERMKCIKFEDGLRPELRKLVGILEISDFPTLIHKCYFLEGFDHNKDNRPKSFGPQFHKKRNNEEKLYDRPQWKPQSSQFAENSSRPMNNQVKCLKCGQVHYTKDLKPSHVFSECGQPKAYANTSRPKPRPTTTGRVYTMTGIEAAQNNDLIQGTCFIKGKTLNVLYNSGTTHYADKRRQPLEFQEGDHVFLKVIPTTGIGRVMKSKKLIPRFIGPYRILIKIDLVAYQISLPPFLSNLHNVFHVSQLRKYISNHSHVIMFDTVQLKDNLTFEIMSVQIADKRIKQLRGKQTSLVKVI</sequence>
<evidence type="ECO:0000259" key="3">
    <source>
        <dbReference type="Pfam" id="PF24626"/>
    </source>
</evidence>
<gene>
    <name evidence="4" type="ORF">KK1_032812</name>
</gene>
<feature type="compositionally biased region" description="Basic and acidic residues" evidence="1">
    <location>
        <begin position="154"/>
        <end position="164"/>
    </location>
</feature>
<feature type="compositionally biased region" description="Polar residues" evidence="1">
    <location>
        <begin position="166"/>
        <end position="177"/>
    </location>
</feature>
<evidence type="ECO:0000256" key="1">
    <source>
        <dbReference type="SAM" id="MobiDB-lite"/>
    </source>
</evidence>
<organism evidence="4 5">
    <name type="scientific">Cajanus cajan</name>
    <name type="common">Pigeon pea</name>
    <name type="synonym">Cajanus indicus</name>
    <dbReference type="NCBI Taxonomy" id="3821"/>
    <lineage>
        <taxon>Eukaryota</taxon>
        <taxon>Viridiplantae</taxon>
        <taxon>Streptophyta</taxon>
        <taxon>Embryophyta</taxon>
        <taxon>Tracheophyta</taxon>
        <taxon>Spermatophyta</taxon>
        <taxon>Magnoliopsida</taxon>
        <taxon>eudicotyledons</taxon>
        <taxon>Gunneridae</taxon>
        <taxon>Pentapetalae</taxon>
        <taxon>rosids</taxon>
        <taxon>fabids</taxon>
        <taxon>Fabales</taxon>
        <taxon>Fabaceae</taxon>
        <taxon>Papilionoideae</taxon>
        <taxon>50 kb inversion clade</taxon>
        <taxon>NPAAA clade</taxon>
        <taxon>indigoferoid/millettioid clade</taxon>
        <taxon>Phaseoleae</taxon>
        <taxon>Cajanus</taxon>
    </lineage>
</organism>
<dbReference type="InterPro" id="IPR056924">
    <property type="entry name" value="SH3_Tf2-1"/>
</dbReference>
<protein>
    <submittedName>
        <fullName evidence="4">Uncharacterized protein</fullName>
    </submittedName>
</protein>
<evidence type="ECO:0000259" key="2">
    <source>
        <dbReference type="Pfam" id="PF03732"/>
    </source>
</evidence>
<evidence type="ECO:0000313" key="4">
    <source>
        <dbReference type="EMBL" id="KYP45643.1"/>
    </source>
</evidence>
<keyword evidence="5" id="KW-1185">Reference proteome</keyword>
<accession>A0A151RT02</accession>
<name>A0A151RT02_CAJCA</name>
<dbReference type="Gramene" id="C.cajan_37148.t">
    <property type="protein sequence ID" value="C.cajan_37148.t"/>
    <property type="gene ID" value="C.cajan_37148"/>
</dbReference>
<feature type="domain" description="Tf2-1-like SH3-like" evidence="3">
    <location>
        <begin position="279"/>
        <end position="343"/>
    </location>
</feature>
<feature type="domain" description="Retrotransposon gag" evidence="2">
    <location>
        <begin position="11"/>
        <end position="86"/>
    </location>
</feature>
<dbReference type="InterPro" id="IPR005162">
    <property type="entry name" value="Retrotrans_gag_dom"/>
</dbReference>
<evidence type="ECO:0000313" key="5">
    <source>
        <dbReference type="Proteomes" id="UP000075243"/>
    </source>
</evidence>